<evidence type="ECO:0000256" key="6">
    <source>
        <dbReference type="ARBA" id="ARBA00023187"/>
    </source>
</evidence>
<sequence length="109" mass="12732">MASEVQLDALPYVDQGYDEPGVREAAMQLVDEETRRYRPTKNYLDFLQPPKSTFETDILRSEFERLAARQPMELLSSPRSPTIGTVSSERTTNLSRRALIWRKKRWNLD</sequence>
<evidence type="ECO:0000313" key="8">
    <source>
        <dbReference type="EMBL" id="CAI8008344.1"/>
    </source>
</evidence>
<dbReference type="PANTHER" id="PTHR13296">
    <property type="entry name" value="BCAS2 PROTEIN"/>
    <property type="match status" value="1"/>
</dbReference>
<evidence type="ECO:0000256" key="5">
    <source>
        <dbReference type="ARBA" id="ARBA00022728"/>
    </source>
</evidence>
<reference evidence="8" key="1">
    <citation type="submission" date="2023-03" db="EMBL/GenBank/DDBJ databases">
        <authorList>
            <person name="Steffen K."/>
            <person name="Cardenas P."/>
        </authorList>
    </citation>
    <scope>NUCLEOTIDE SEQUENCE</scope>
</reference>
<evidence type="ECO:0000256" key="2">
    <source>
        <dbReference type="ARBA" id="ARBA00010788"/>
    </source>
</evidence>
<evidence type="ECO:0000256" key="4">
    <source>
        <dbReference type="ARBA" id="ARBA00022664"/>
    </source>
</evidence>
<evidence type="ECO:0000313" key="9">
    <source>
        <dbReference type="Proteomes" id="UP001174909"/>
    </source>
</evidence>
<accession>A0AA35RBW7</accession>
<dbReference type="GO" id="GO:0071013">
    <property type="term" value="C:catalytic step 2 spliceosome"/>
    <property type="evidence" value="ECO:0007669"/>
    <property type="project" value="TreeGrafter"/>
</dbReference>
<proteinExistence type="inferred from homology"/>
<comment type="similarity">
    <text evidence="2">Belongs to the SPF27 family.</text>
</comment>
<evidence type="ECO:0000256" key="1">
    <source>
        <dbReference type="ARBA" id="ARBA00004123"/>
    </source>
</evidence>
<keyword evidence="7" id="KW-0539">Nucleus</keyword>
<dbReference type="Pfam" id="PF05700">
    <property type="entry name" value="BCAS2"/>
    <property type="match status" value="1"/>
</dbReference>
<dbReference type="GO" id="GO:0071011">
    <property type="term" value="C:precatalytic spliceosome"/>
    <property type="evidence" value="ECO:0007669"/>
    <property type="project" value="TreeGrafter"/>
</dbReference>
<evidence type="ECO:0000256" key="3">
    <source>
        <dbReference type="ARBA" id="ARBA00014158"/>
    </source>
</evidence>
<keyword evidence="6" id="KW-0508">mRNA splicing</keyword>
<organism evidence="8 9">
    <name type="scientific">Geodia barretti</name>
    <name type="common">Barrett's horny sponge</name>
    <dbReference type="NCBI Taxonomy" id="519541"/>
    <lineage>
        <taxon>Eukaryota</taxon>
        <taxon>Metazoa</taxon>
        <taxon>Porifera</taxon>
        <taxon>Demospongiae</taxon>
        <taxon>Heteroscleromorpha</taxon>
        <taxon>Tetractinellida</taxon>
        <taxon>Astrophorina</taxon>
        <taxon>Geodiidae</taxon>
        <taxon>Geodia</taxon>
    </lineage>
</organism>
<keyword evidence="9" id="KW-1185">Reference proteome</keyword>
<keyword evidence="5" id="KW-0747">Spliceosome</keyword>
<name>A0AA35RBW7_GEOBA</name>
<dbReference type="GO" id="GO:0006397">
    <property type="term" value="P:mRNA processing"/>
    <property type="evidence" value="ECO:0007669"/>
    <property type="project" value="UniProtKB-KW"/>
</dbReference>
<dbReference type="GO" id="GO:0008380">
    <property type="term" value="P:RNA splicing"/>
    <property type="evidence" value="ECO:0007669"/>
    <property type="project" value="UniProtKB-KW"/>
</dbReference>
<keyword evidence="4" id="KW-0507">mRNA processing</keyword>
<dbReference type="GO" id="GO:0000974">
    <property type="term" value="C:Prp19 complex"/>
    <property type="evidence" value="ECO:0007669"/>
    <property type="project" value="TreeGrafter"/>
</dbReference>
<comment type="subcellular location">
    <subcellularLocation>
        <location evidence="1">Nucleus</location>
    </subcellularLocation>
</comment>
<dbReference type="EMBL" id="CASHTH010000838">
    <property type="protein sequence ID" value="CAI8008344.1"/>
    <property type="molecule type" value="Genomic_DNA"/>
</dbReference>
<dbReference type="AlphaFoldDB" id="A0AA35RBW7"/>
<dbReference type="InterPro" id="IPR008409">
    <property type="entry name" value="SPF27"/>
</dbReference>
<comment type="caution">
    <text evidence="8">The sequence shown here is derived from an EMBL/GenBank/DDBJ whole genome shotgun (WGS) entry which is preliminary data.</text>
</comment>
<dbReference type="Proteomes" id="UP001174909">
    <property type="component" value="Unassembled WGS sequence"/>
</dbReference>
<protein>
    <recommendedName>
        <fullName evidence="3">Pre-mRNA-splicing factor SPF27</fullName>
    </recommendedName>
</protein>
<evidence type="ECO:0000256" key="7">
    <source>
        <dbReference type="ARBA" id="ARBA00023242"/>
    </source>
</evidence>
<gene>
    <name evidence="8" type="ORF">GBAR_LOCUS5727</name>
</gene>
<dbReference type="PANTHER" id="PTHR13296:SF0">
    <property type="entry name" value="PRE-MRNA-SPLICING FACTOR SPF27"/>
    <property type="match status" value="1"/>
</dbReference>